<protein>
    <recommendedName>
        <fullName evidence="6">Pyrroline-5-carboxylate reductase</fullName>
    </recommendedName>
</protein>
<dbReference type="EMBL" id="VDUZ01000003">
    <property type="protein sequence ID" value="TXL81715.1"/>
    <property type="molecule type" value="Genomic_DNA"/>
</dbReference>
<evidence type="ECO:0000256" key="1">
    <source>
        <dbReference type="ARBA" id="ARBA00005525"/>
    </source>
</evidence>
<dbReference type="OrthoDB" id="9805754at2"/>
<dbReference type="Proteomes" id="UP000321638">
    <property type="component" value="Unassembled WGS sequence"/>
</dbReference>
<dbReference type="InterPro" id="IPR029036">
    <property type="entry name" value="P5CR_dimer"/>
</dbReference>
<dbReference type="RefSeq" id="WP_147845623.1">
    <property type="nucleotide sequence ID" value="NZ_VDUZ01000003.1"/>
</dbReference>
<sequence length="258" mass="26979">MTRCLGFIGVGTIASAFVAGLRHAGVADAIVLSPRSEATSRDLAGRFSGVTRAASNAEVAEASDIVFLAMRPAQVEEALEGVTFRAGQTVASFVTGLSVPDLAAIAPLSTVARVLPLPMISKGRGPVICFPAVAALTGLLSGMGDILVPEDETQLRAMGGVSGFMSSFFELQQSLADWLVAQGLSGRNANLYVRSMMAGLAETGRGTAFEDLAGLPAEHETKGGLNERVRHHLREQGWFGQPGLAFAGVQGLDRRKLK</sequence>
<keyword evidence="5" id="KW-1185">Reference proteome</keyword>
<name>A0A5C8PUM2_9HYPH</name>
<evidence type="ECO:0008006" key="6">
    <source>
        <dbReference type="Google" id="ProtNLM"/>
    </source>
</evidence>
<feature type="domain" description="Pyrroline-5-carboxylate reductase catalytic N-terminal" evidence="2">
    <location>
        <begin position="5"/>
        <end position="92"/>
    </location>
</feature>
<evidence type="ECO:0000259" key="3">
    <source>
        <dbReference type="Pfam" id="PF14748"/>
    </source>
</evidence>
<dbReference type="GO" id="GO:0055129">
    <property type="term" value="P:L-proline biosynthetic process"/>
    <property type="evidence" value="ECO:0007669"/>
    <property type="project" value="TreeGrafter"/>
</dbReference>
<comment type="similarity">
    <text evidence="1">Belongs to the pyrroline-5-carboxylate reductase family.</text>
</comment>
<dbReference type="AlphaFoldDB" id="A0A5C8PUM2"/>
<evidence type="ECO:0000313" key="4">
    <source>
        <dbReference type="EMBL" id="TXL81715.1"/>
    </source>
</evidence>
<evidence type="ECO:0000313" key="5">
    <source>
        <dbReference type="Proteomes" id="UP000321638"/>
    </source>
</evidence>
<reference evidence="4 5" key="1">
    <citation type="submission" date="2019-06" db="EMBL/GenBank/DDBJ databases">
        <title>New taxonomy in bacterial strain CC-CFT640, isolated from vineyard.</title>
        <authorList>
            <person name="Lin S.-Y."/>
            <person name="Tsai C.-F."/>
            <person name="Young C.-C."/>
        </authorList>
    </citation>
    <scope>NUCLEOTIDE SEQUENCE [LARGE SCALE GENOMIC DNA]</scope>
    <source>
        <strain evidence="4 5">CC-CFT640</strain>
    </source>
</reference>
<gene>
    <name evidence="4" type="ORF">FHP25_04080</name>
</gene>
<dbReference type="Pfam" id="PF03807">
    <property type="entry name" value="F420_oxidored"/>
    <property type="match status" value="1"/>
</dbReference>
<dbReference type="PANTHER" id="PTHR11645">
    <property type="entry name" value="PYRROLINE-5-CARBOXYLATE REDUCTASE"/>
    <property type="match status" value="1"/>
</dbReference>
<dbReference type="Pfam" id="PF14748">
    <property type="entry name" value="P5CR_dimer"/>
    <property type="match status" value="1"/>
</dbReference>
<dbReference type="GO" id="GO:0004735">
    <property type="term" value="F:pyrroline-5-carboxylate reductase activity"/>
    <property type="evidence" value="ECO:0007669"/>
    <property type="project" value="TreeGrafter"/>
</dbReference>
<comment type="caution">
    <text evidence="4">The sequence shown here is derived from an EMBL/GenBank/DDBJ whole genome shotgun (WGS) entry which is preliminary data.</text>
</comment>
<dbReference type="PANTHER" id="PTHR11645:SF13">
    <property type="entry name" value="PYRROLINE-5-CARBOXYLATE REDUCTASE CATALYTIC N-TERMINAL DOMAIN-CONTAINING PROTEIN"/>
    <property type="match status" value="1"/>
</dbReference>
<proteinExistence type="inferred from homology"/>
<feature type="domain" description="Pyrroline-5-carboxylate reductase dimerisation" evidence="3">
    <location>
        <begin position="152"/>
        <end position="237"/>
    </location>
</feature>
<accession>A0A5C8PUM2</accession>
<dbReference type="InterPro" id="IPR028939">
    <property type="entry name" value="P5C_Rdtase_cat_N"/>
</dbReference>
<evidence type="ECO:0000259" key="2">
    <source>
        <dbReference type="Pfam" id="PF03807"/>
    </source>
</evidence>
<dbReference type="Gene3D" id="3.40.50.720">
    <property type="entry name" value="NAD(P)-binding Rossmann-like Domain"/>
    <property type="match status" value="1"/>
</dbReference>
<organism evidence="4 5">
    <name type="scientific">Vineibacter terrae</name>
    <dbReference type="NCBI Taxonomy" id="2586908"/>
    <lineage>
        <taxon>Bacteria</taxon>
        <taxon>Pseudomonadati</taxon>
        <taxon>Pseudomonadota</taxon>
        <taxon>Alphaproteobacteria</taxon>
        <taxon>Hyphomicrobiales</taxon>
        <taxon>Vineibacter</taxon>
    </lineage>
</organism>
<dbReference type="InterPro" id="IPR036291">
    <property type="entry name" value="NAD(P)-bd_dom_sf"/>
</dbReference>
<dbReference type="SUPFAM" id="SSF51735">
    <property type="entry name" value="NAD(P)-binding Rossmann-fold domains"/>
    <property type="match status" value="1"/>
</dbReference>